<feature type="transmembrane region" description="Helical" evidence="4">
    <location>
        <begin position="46"/>
        <end position="68"/>
    </location>
</feature>
<dbReference type="AlphaFoldDB" id="A0A660SJN6"/>
<dbReference type="EMBL" id="QNBD01000111">
    <property type="protein sequence ID" value="RKX70957.1"/>
    <property type="molecule type" value="Genomic_DNA"/>
</dbReference>
<accession>A0A660SJN6</accession>
<comment type="caution">
    <text evidence="6">The sequence shown here is derived from an EMBL/GenBank/DDBJ whole genome shotgun (WGS) entry which is preliminary data.</text>
</comment>
<feature type="domain" description="Major facilitator superfamily (MFS) profile" evidence="5">
    <location>
        <begin position="1"/>
        <end position="187"/>
    </location>
</feature>
<proteinExistence type="predicted"/>
<keyword evidence="1 4" id="KW-0812">Transmembrane</keyword>
<dbReference type="InterPro" id="IPR011701">
    <property type="entry name" value="MFS"/>
</dbReference>
<evidence type="ECO:0000313" key="7">
    <source>
        <dbReference type="Proteomes" id="UP000271125"/>
    </source>
</evidence>
<feature type="non-terminal residue" evidence="6">
    <location>
        <position position="1"/>
    </location>
</feature>
<dbReference type="Gene3D" id="1.20.1250.20">
    <property type="entry name" value="MFS general substrate transporter like domains"/>
    <property type="match status" value="1"/>
</dbReference>
<keyword evidence="2 4" id="KW-1133">Transmembrane helix</keyword>
<sequence length="189" mass="21070">VNKNKIAVSTVILLFAALLGGAILTTSNSILILYLKEHFGSTLKDISLILFVTNIISFPFIYLISHIVDRGNERFILPVIFTLTFIATIILSFAWNIGSIIVSLTLMYVGLKSFKPVLRVLINRDNENFNSLIGHINAIENTGSIIGPIIAGFIYDKFTNQLFSFAIYGTLMLLSYVLYFIRKVSVKNG</sequence>
<feature type="transmembrane region" description="Helical" evidence="4">
    <location>
        <begin position="132"/>
        <end position="155"/>
    </location>
</feature>
<evidence type="ECO:0000256" key="1">
    <source>
        <dbReference type="ARBA" id="ARBA00022692"/>
    </source>
</evidence>
<feature type="transmembrane region" description="Helical" evidence="4">
    <location>
        <begin position="6"/>
        <end position="34"/>
    </location>
</feature>
<dbReference type="InterPro" id="IPR036259">
    <property type="entry name" value="MFS_trans_sf"/>
</dbReference>
<evidence type="ECO:0000256" key="2">
    <source>
        <dbReference type="ARBA" id="ARBA00022989"/>
    </source>
</evidence>
<gene>
    <name evidence="6" type="ORF">DRP43_02930</name>
</gene>
<keyword evidence="3 4" id="KW-0472">Membrane</keyword>
<evidence type="ECO:0000256" key="4">
    <source>
        <dbReference type="SAM" id="Phobius"/>
    </source>
</evidence>
<feature type="transmembrane region" description="Helical" evidence="4">
    <location>
        <begin position="161"/>
        <end position="181"/>
    </location>
</feature>
<dbReference type="SUPFAM" id="SSF103473">
    <property type="entry name" value="MFS general substrate transporter"/>
    <property type="match status" value="1"/>
</dbReference>
<dbReference type="PROSITE" id="PS50850">
    <property type="entry name" value="MFS"/>
    <property type="match status" value="1"/>
</dbReference>
<organism evidence="6 7">
    <name type="scientific">candidate division TA06 bacterium</name>
    <dbReference type="NCBI Taxonomy" id="2250710"/>
    <lineage>
        <taxon>Bacteria</taxon>
        <taxon>Bacteria division TA06</taxon>
    </lineage>
</organism>
<feature type="transmembrane region" description="Helical" evidence="4">
    <location>
        <begin position="80"/>
        <end position="111"/>
    </location>
</feature>
<name>A0A660SJN6_UNCT6</name>
<evidence type="ECO:0000313" key="6">
    <source>
        <dbReference type="EMBL" id="RKX70957.1"/>
    </source>
</evidence>
<reference evidence="6 7" key="1">
    <citation type="submission" date="2018-06" db="EMBL/GenBank/DDBJ databases">
        <title>Extensive metabolic versatility and redundancy in microbially diverse, dynamic hydrothermal sediments.</title>
        <authorList>
            <person name="Dombrowski N."/>
            <person name="Teske A."/>
            <person name="Baker B.J."/>
        </authorList>
    </citation>
    <scope>NUCLEOTIDE SEQUENCE [LARGE SCALE GENOMIC DNA]</scope>
    <source>
        <strain evidence="6">B10_G13</strain>
    </source>
</reference>
<dbReference type="InterPro" id="IPR020846">
    <property type="entry name" value="MFS_dom"/>
</dbReference>
<dbReference type="GO" id="GO:0022857">
    <property type="term" value="F:transmembrane transporter activity"/>
    <property type="evidence" value="ECO:0007669"/>
    <property type="project" value="InterPro"/>
</dbReference>
<evidence type="ECO:0000259" key="5">
    <source>
        <dbReference type="PROSITE" id="PS50850"/>
    </source>
</evidence>
<dbReference type="Pfam" id="PF07690">
    <property type="entry name" value="MFS_1"/>
    <property type="match status" value="1"/>
</dbReference>
<evidence type="ECO:0000256" key="3">
    <source>
        <dbReference type="ARBA" id="ARBA00023136"/>
    </source>
</evidence>
<protein>
    <recommendedName>
        <fullName evidence="5">Major facilitator superfamily (MFS) profile domain-containing protein</fullName>
    </recommendedName>
</protein>
<dbReference type="Proteomes" id="UP000271125">
    <property type="component" value="Unassembled WGS sequence"/>
</dbReference>